<protein>
    <submittedName>
        <fullName evidence="1">Uncharacterized protein</fullName>
    </submittedName>
</protein>
<keyword evidence="2" id="KW-1185">Reference proteome</keyword>
<accession>A0A1R2BKG7</accession>
<dbReference type="Proteomes" id="UP000187209">
    <property type="component" value="Unassembled WGS sequence"/>
</dbReference>
<comment type="caution">
    <text evidence="1">The sequence shown here is derived from an EMBL/GenBank/DDBJ whole genome shotgun (WGS) entry which is preliminary data.</text>
</comment>
<proteinExistence type="predicted"/>
<dbReference type="EMBL" id="MPUH01000585">
    <property type="protein sequence ID" value="OMJ77257.1"/>
    <property type="molecule type" value="Genomic_DNA"/>
</dbReference>
<reference evidence="1 2" key="1">
    <citation type="submission" date="2016-11" db="EMBL/GenBank/DDBJ databases">
        <title>The macronuclear genome of Stentor coeruleus: a giant cell with tiny introns.</title>
        <authorList>
            <person name="Slabodnick M."/>
            <person name="Ruby J.G."/>
            <person name="Reiff S.B."/>
            <person name="Swart E.C."/>
            <person name="Gosai S."/>
            <person name="Prabakaran S."/>
            <person name="Witkowska E."/>
            <person name="Larue G.E."/>
            <person name="Fisher S."/>
            <person name="Freeman R.M."/>
            <person name="Gunawardena J."/>
            <person name="Chu W."/>
            <person name="Stover N.A."/>
            <person name="Gregory B.D."/>
            <person name="Nowacki M."/>
            <person name="Derisi J."/>
            <person name="Roy S.W."/>
            <person name="Marshall W.F."/>
            <person name="Sood P."/>
        </authorList>
    </citation>
    <scope>NUCLEOTIDE SEQUENCE [LARGE SCALE GENOMIC DNA]</scope>
    <source>
        <strain evidence="1">WM001</strain>
    </source>
</reference>
<dbReference type="AlphaFoldDB" id="A0A1R2BKG7"/>
<name>A0A1R2BKG7_9CILI</name>
<evidence type="ECO:0000313" key="2">
    <source>
        <dbReference type="Proteomes" id="UP000187209"/>
    </source>
</evidence>
<organism evidence="1 2">
    <name type="scientific">Stentor coeruleus</name>
    <dbReference type="NCBI Taxonomy" id="5963"/>
    <lineage>
        <taxon>Eukaryota</taxon>
        <taxon>Sar</taxon>
        <taxon>Alveolata</taxon>
        <taxon>Ciliophora</taxon>
        <taxon>Postciliodesmatophora</taxon>
        <taxon>Heterotrichea</taxon>
        <taxon>Heterotrichida</taxon>
        <taxon>Stentoridae</taxon>
        <taxon>Stentor</taxon>
    </lineage>
</organism>
<evidence type="ECO:0000313" key="1">
    <source>
        <dbReference type="EMBL" id="OMJ77257.1"/>
    </source>
</evidence>
<gene>
    <name evidence="1" type="ORF">SteCoe_23208</name>
</gene>
<sequence length="536" mass="63417">MIGKFKAESLPGVNLSTLAMQENRRATNNWRFKYDNSLEKSLQGIKETNLRVKLDSKEIDRMMIQLERISKNTAYGISSIELYDQSTLEVCLLANEFQHIIVKTLEMSTPLNILLEDLNGKVEIYASKKIKNPSKSINDFLVTTNYLKISDASYRFSTECAYMNFYAVTNSHFIIRVWFGHSWPKTKVIKHSRDFSKSEISVDKTDLLPLEPLNISKSTKNFVKLNKLDASKKLCYPIKFNHEDKVTQVKNKREAIFNKTISEKFYKANKKEIEHYAKKTFSQITETIHRKTYFEKQWISMLYVAIFSTQLKTKFVERKKKSENFVIFTSSVYFLQRSLIYFFYRNTNIRISIRRAKNHLKLYHHFFHKLTISSLHKPIISLIKIKAHQISMVSKFDIFTKKIKKIQKIWLNYRLNEDFKLQELLNIFEAAIQKKIRYYGRLKKKKNEKISNALKEFPQELLKDIAKNHLFKCKVLFINNLQKYAKKIIPKISMKERIELIRHKKFILVSPPPEYIYMLTITEAVKILEPYIHASG</sequence>